<evidence type="ECO:0000256" key="5">
    <source>
        <dbReference type="ARBA" id="ARBA00022691"/>
    </source>
</evidence>
<dbReference type="Gene3D" id="3.40.50.150">
    <property type="entry name" value="Vaccinia Virus protein VP39"/>
    <property type="match status" value="1"/>
</dbReference>
<dbReference type="InterPro" id="IPR022642">
    <property type="entry name" value="CheR_C"/>
</dbReference>
<dbReference type="InterPro" id="IPR000780">
    <property type="entry name" value="CheR_MeTrfase"/>
</dbReference>
<evidence type="ECO:0000259" key="6">
    <source>
        <dbReference type="PROSITE" id="PS50123"/>
    </source>
</evidence>
<dbReference type="PANTHER" id="PTHR24422">
    <property type="entry name" value="CHEMOTAXIS PROTEIN METHYLTRANSFERASE"/>
    <property type="match status" value="1"/>
</dbReference>
<dbReference type="InterPro" id="IPR029063">
    <property type="entry name" value="SAM-dependent_MTases_sf"/>
</dbReference>
<comment type="caution">
    <text evidence="7">The sequence shown here is derived from an EMBL/GenBank/DDBJ whole genome shotgun (WGS) entry which is preliminary data.</text>
</comment>
<proteinExistence type="predicted"/>
<evidence type="ECO:0000256" key="2">
    <source>
        <dbReference type="ARBA" id="ARBA00012534"/>
    </source>
</evidence>
<dbReference type="RefSeq" id="WP_377908532.1">
    <property type="nucleotide sequence ID" value="NZ_JBHSGK010000003.1"/>
</dbReference>
<dbReference type="Proteomes" id="UP001595896">
    <property type="component" value="Unassembled WGS sequence"/>
</dbReference>
<dbReference type="InterPro" id="IPR022641">
    <property type="entry name" value="CheR_N"/>
</dbReference>
<sequence>MSADYIAFTEAVYKKTGIDLTLYKESQMKRRLTSLRDKRGFISFSDYYKALRSDEQLFKEFLERMTINVSEFFRNRSRWDILETRILPELVKQRGSLKMWSAACSTGEEPYSLSILLHLLELKGSILATDLDESILNRARAGLYMEKSLKEVPPAQRDQFFTKDLAGWKISERIKKPVTFKKHNLLQDTYPAGLDLIVCRNVMIYFTEEAKIDIYNRFSDSLRTGGILFVGSTEQIFNPAKFGLESADTFFYRKS</sequence>
<dbReference type="SUPFAM" id="SSF47757">
    <property type="entry name" value="Chemotaxis receptor methyltransferase CheR, N-terminal domain"/>
    <property type="match status" value="1"/>
</dbReference>
<dbReference type="SUPFAM" id="SSF53335">
    <property type="entry name" value="S-adenosyl-L-methionine-dependent methyltransferases"/>
    <property type="match status" value="1"/>
</dbReference>
<dbReference type="Pfam" id="PF01739">
    <property type="entry name" value="CheR"/>
    <property type="match status" value="1"/>
</dbReference>
<dbReference type="EMBL" id="JBHSGK010000003">
    <property type="protein sequence ID" value="MFC4735895.1"/>
    <property type="molecule type" value="Genomic_DNA"/>
</dbReference>
<evidence type="ECO:0000313" key="7">
    <source>
        <dbReference type="EMBL" id="MFC4735895.1"/>
    </source>
</evidence>
<keyword evidence="3 7" id="KW-0489">Methyltransferase</keyword>
<dbReference type="PRINTS" id="PR00996">
    <property type="entry name" value="CHERMTFRASE"/>
</dbReference>
<keyword evidence="8" id="KW-1185">Reference proteome</keyword>
<dbReference type="Pfam" id="PF03705">
    <property type="entry name" value="CheR_N"/>
    <property type="match status" value="1"/>
</dbReference>
<dbReference type="PROSITE" id="PS50123">
    <property type="entry name" value="CHER"/>
    <property type="match status" value="1"/>
</dbReference>
<dbReference type="EC" id="2.1.1.80" evidence="2"/>
<accession>A0ABV9NT77</accession>
<dbReference type="GO" id="GO:0008168">
    <property type="term" value="F:methyltransferase activity"/>
    <property type="evidence" value="ECO:0007669"/>
    <property type="project" value="UniProtKB-KW"/>
</dbReference>
<dbReference type="SMART" id="SM00138">
    <property type="entry name" value="MeTrc"/>
    <property type="match status" value="1"/>
</dbReference>
<dbReference type="PANTHER" id="PTHR24422:SF19">
    <property type="entry name" value="CHEMOTAXIS PROTEIN METHYLTRANSFERASE"/>
    <property type="match status" value="1"/>
</dbReference>
<evidence type="ECO:0000256" key="1">
    <source>
        <dbReference type="ARBA" id="ARBA00001541"/>
    </source>
</evidence>
<dbReference type="Gene3D" id="1.10.155.10">
    <property type="entry name" value="Chemotaxis receptor methyltransferase CheR, N-terminal domain"/>
    <property type="match status" value="1"/>
</dbReference>
<reference evidence="8" key="1">
    <citation type="journal article" date="2019" name="Int. J. Syst. Evol. Microbiol.">
        <title>The Global Catalogue of Microorganisms (GCM) 10K type strain sequencing project: providing services to taxonomists for standard genome sequencing and annotation.</title>
        <authorList>
            <consortium name="The Broad Institute Genomics Platform"/>
            <consortium name="The Broad Institute Genome Sequencing Center for Infectious Disease"/>
            <person name="Wu L."/>
            <person name="Ma J."/>
        </authorList>
    </citation>
    <scope>NUCLEOTIDE SEQUENCE [LARGE SCALE GENOMIC DNA]</scope>
    <source>
        <strain evidence="8">JCM 12165</strain>
    </source>
</reference>
<evidence type="ECO:0000313" key="8">
    <source>
        <dbReference type="Proteomes" id="UP001595896"/>
    </source>
</evidence>
<dbReference type="InterPro" id="IPR050903">
    <property type="entry name" value="Bact_Chemotaxis_MeTrfase"/>
</dbReference>
<feature type="domain" description="CheR-type methyltransferase" evidence="6">
    <location>
        <begin position="1"/>
        <end position="255"/>
    </location>
</feature>
<evidence type="ECO:0000256" key="3">
    <source>
        <dbReference type="ARBA" id="ARBA00022603"/>
    </source>
</evidence>
<keyword evidence="4" id="KW-0808">Transferase</keyword>
<dbReference type="InterPro" id="IPR036804">
    <property type="entry name" value="CheR_N_sf"/>
</dbReference>
<name>A0ABV9NT77_9BACI</name>
<protein>
    <recommendedName>
        <fullName evidence="2">protein-glutamate O-methyltransferase</fullName>
        <ecNumber evidence="2">2.1.1.80</ecNumber>
    </recommendedName>
</protein>
<gene>
    <name evidence="7" type="ORF">ACFO4L_04780</name>
</gene>
<comment type="catalytic activity">
    <reaction evidence="1">
        <text>L-glutamyl-[protein] + S-adenosyl-L-methionine = [protein]-L-glutamate 5-O-methyl ester + S-adenosyl-L-homocysteine</text>
        <dbReference type="Rhea" id="RHEA:24452"/>
        <dbReference type="Rhea" id="RHEA-COMP:10208"/>
        <dbReference type="Rhea" id="RHEA-COMP:10311"/>
        <dbReference type="ChEBI" id="CHEBI:29973"/>
        <dbReference type="ChEBI" id="CHEBI:57856"/>
        <dbReference type="ChEBI" id="CHEBI:59789"/>
        <dbReference type="ChEBI" id="CHEBI:82795"/>
        <dbReference type="EC" id="2.1.1.80"/>
    </reaction>
</comment>
<keyword evidence="5" id="KW-0949">S-adenosyl-L-methionine</keyword>
<organism evidence="7 8">
    <name type="scientific">Bacillus daqingensis</name>
    <dbReference type="NCBI Taxonomy" id="872396"/>
    <lineage>
        <taxon>Bacteria</taxon>
        <taxon>Bacillati</taxon>
        <taxon>Bacillota</taxon>
        <taxon>Bacilli</taxon>
        <taxon>Bacillales</taxon>
        <taxon>Bacillaceae</taxon>
        <taxon>Bacillus</taxon>
    </lineage>
</organism>
<dbReference type="GO" id="GO:0032259">
    <property type="term" value="P:methylation"/>
    <property type="evidence" value="ECO:0007669"/>
    <property type="project" value="UniProtKB-KW"/>
</dbReference>
<evidence type="ECO:0000256" key="4">
    <source>
        <dbReference type="ARBA" id="ARBA00022679"/>
    </source>
</evidence>